<sequence>MGNCIGTELVKSHKKIRPDGGEEEVEALCNDNKNGQDSQLCKETQALPSKTGLESRKMDDRILGMIQRCSPETPADVAEDCNSQRIKIVVTRKYLELLVRSGVELHLRPISTIQSRVRRTCKKWRPCLATIPEL</sequence>
<accession>A0ABD1S485</accession>
<name>A0ABD1S485_9LAMI</name>
<gene>
    <name evidence="1" type="ORF">Fot_39252</name>
</gene>
<dbReference type="Proteomes" id="UP001604277">
    <property type="component" value="Unassembled WGS sequence"/>
</dbReference>
<reference evidence="2" key="1">
    <citation type="submission" date="2024-07" db="EMBL/GenBank/DDBJ databases">
        <title>Two chromosome-level genome assemblies of Korean endemic species Abeliophyllum distichum and Forsythia ovata (Oleaceae).</title>
        <authorList>
            <person name="Jang H."/>
        </authorList>
    </citation>
    <scope>NUCLEOTIDE SEQUENCE [LARGE SCALE GENOMIC DNA]</scope>
</reference>
<dbReference type="AlphaFoldDB" id="A0ABD1S485"/>
<protein>
    <submittedName>
        <fullName evidence="1">Uncharacterized protein</fullName>
    </submittedName>
</protein>
<organism evidence="1 2">
    <name type="scientific">Forsythia ovata</name>
    <dbReference type="NCBI Taxonomy" id="205694"/>
    <lineage>
        <taxon>Eukaryota</taxon>
        <taxon>Viridiplantae</taxon>
        <taxon>Streptophyta</taxon>
        <taxon>Embryophyta</taxon>
        <taxon>Tracheophyta</taxon>
        <taxon>Spermatophyta</taxon>
        <taxon>Magnoliopsida</taxon>
        <taxon>eudicotyledons</taxon>
        <taxon>Gunneridae</taxon>
        <taxon>Pentapetalae</taxon>
        <taxon>asterids</taxon>
        <taxon>lamiids</taxon>
        <taxon>Lamiales</taxon>
        <taxon>Oleaceae</taxon>
        <taxon>Forsythieae</taxon>
        <taxon>Forsythia</taxon>
    </lineage>
</organism>
<keyword evidence="2" id="KW-1185">Reference proteome</keyword>
<evidence type="ECO:0000313" key="1">
    <source>
        <dbReference type="EMBL" id="KAL2495495.1"/>
    </source>
</evidence>
<comment type="caution">
    <text evidence="1">The sequence shown here is derived from an EMBL/GenBank/DDBJ whole genome shotgun (WGS) entry which is preliminary data.</text>
</comment>
<evidence type="ECO:0000313" key="2">
    <source>
        <dbReference type="Proteomes" id="UP001604277"/>
    </source>
</evidence>
<proteinExistence type="predicted"/>
<dbReference type="EMBL" id="JBFOLJ010000011">
    <property type="protein sequence ID" value="KAL2495495.1"/>
    <property type="molecule type" value="Genomic_DNA"/>
</dbReference>